<name>A0A443RVH3_9ACAR</name>
<dbReference type="SUPFAM" id="SSF53098">
    <property type="entry name" value="Ribonuclease H-like"/>
    <property type="match status" value="1"/>
</dbReference>
<dbReference type="OrthoDB" id="6538022at2759"/>
<organism evidence="1 2">
    <name type="scientific">Leptotrombidium deliense</name>
    <dbReference type="NCBI Taxonomy" id="299467"/>
    <lineage>
        <taxon>Eukaryota</taxon>
        <taxon>Metazoa</taxon>
        <taxon>Ecdysozoa</taxon>
        <taxon>Arthropoda</taxon>
        <taxon>Chelicerata</taxon>
        <taxon>Arachnida</taxon>
        <taxon>Acari</taxon>
        <taxon>Acariformes</taxon>
        <taxon>Trombidiformes</taxon>
        <taxon>Prostigmata</taxon>
        <taxon>Anystina</taxon>
        <taxon>Parasitengona</taxon>
        <taxon>Trombiculoidea</taxon>
        <taxon>Trombiculidae</taxon>
        <taxon>Leptotrombidium</taxon>
    </lineage>
</organism>
<accession>A0A443RVH3</accession>
<dbReference type="VEuPathDB" id="VectorBase:LDEU012865"/>
<dbReference type="Proteomes" id="UP000288716">
    <property type="component" value="Unassembled WGS sequence"/>
</dbReference>
<protein>
    <submittedName>
        <fullName evidence="1">Uncharacterized protein</fullName>
    </submittedName>
</protein>
<dbReference type="InterPro" id="IPR012337">
    <property type="entry name" value="RNaseH-like_sf"/>
</dbReference>
<evidence type="ECO:0000313" key="2">
    <source>
        <dbReference type="Proteomes" id="UP000288716"/>
    </source>
</evidence>
<comment type="caution">
    <text evidence="1">The sequence shown here is derived from an EMBL/GenBank/DDBJ whole genome shotgun (WGS) entry which is preliminary data.</text>
</comment>
<evidence type="ECO:0000313" key="1">
    <source>
        <dbReference type="EMBL" id="RWS19175.1"/>
    </source>
</evidence>
<proteinExistence type="predicted"/>
<reference evidence="1 2" key="1">
    <citation type="journal article" date="2018" name="Gigascience">
        <title>Genomes of trombidid mites reveal novel predicted allergens and laterally-transferred genes associated with secondary metabolism.</title>
        <authorList>
            <person name="Dong X."/>
            <person name="Chaisiri K."/>
            <person name="Xia D."/>
            <person name="Armstrong S.D."/>
            <person name="Fang Y."/>
            <person name="Donnelly M.J."/>
            <person name="Kadowaki T."/>
            <person name="McGarry J.W."/>
            <person name="Darby A.C."/>
            <person name="Makepeace B.L."/>
        </authorList>
    </citation>
    <scope>NUCLEOTIDE SEQUENCE [LARGE SCALE GENOMIC DNA]</scope>
    <source>
        <strain evidence="1">UoL-UT</strain>
    </source>
</reference>
<dbReference type="EMBL" id="NCKV01029300">
    <property type="protein sequence ID" value="RWS19175.1"/>
    <property type="molecule type" value="Genomic_DNA"/>
</dbReference>
<keyword evidence="2" id="KW-1185">Reference proteome</keyword>
<gene>
    <name evidence="1" type="ORF">B4U80_14986</name>
</gene>
<sequence>MIACKIIEKANHTTIARTFENAVRKLLSGEDFQDRVQLVVTDAAEYMKAAFRSLRKLASIIADGSESSATLRQQLLYVHNFRFLPDVIQSLEAKGLSVDEQLQILKSCEDRLKNFKNPLDGLQIRMKNNDGLAKLLEARKNVEFAKNLFYAPLTSVEVERSFSQFKSFFRDNRHRFKEDNLEHFVMLNFNGTS</sequence>
<dbReference type="AlphaFoldDB" id="A0A443RVH3"/>